<dbReference type="Gene3D" id="3.30.420.10">
    <property type="entry name" value="Ribonuclease H-like superfamily/Ribonuclease H"/>
    <property type="match status" value="1"/>
</dbReference>
<feature type="domain" description="DUF5641" evidence="1">
    <location>
        <begin position="808"/>
        <end position="889"/>
    </location>
</feature>
<dbReference type="InterPro" id="IPR008042">
    <property type="entry name" value="Retrotrans_Pao"/>
</dbReference>
<accession>A0A4C1ZCK1</accession>
<dbReference type="Gene3D" id="3.30.70.270">
    <property type="match status" value="1"/>
</dbReference>
<dbReference type="Proteomes" id="UP000299102">
    <property type="component" value="Unassembled WGS sequence"/>
</dbReference>
<dbReference type="GO" id="GO:0071897">
    <property type="term" value="P:DNA biosynthetic process"/>
    <property type="evidence" value="ECO:0007669"/>
    <property type="project" value="UniProtKB-ARBA"/>
</dbReference>
<dbReference type="InterPro" id="IPR043502">
    <property type="entry name" value="DNA/RNA_pol_sf"/>
</dbReference>
<dbReference type="OrthoDB" id="8194935at2759"/>
<evidence type="ECO:0000313" key="3">
    <source>
        <dbReference type="Proteomes" id="UP000299102"/>
    </source>
</evidence>
<dbReference type="Pfam" id="PF18701">
    <property type="entry name" value="DUF5641"/>
    <property type="match status" value="1"/>
</dbReference>
<dbReference type="Pfam" id="PF03564">
    <property type="entry name" value="DUF1759"/>
    <property type="match status" value="1"/>
</dbReference>
<keyword evidence="3" id="KW-1185">Reference proteome</keyword>
<protein>
    <recommendedName>
        <fullName evidence="1">DUF5641 domain-containing protein</fullName>
    </recommendedName>
</protein>
<evidence type="ECO:0000259" key="1">
    <source>
        <dbReference type="Pfam" id="PF18701"/>
    </source>
</evidence>
<organism evidence="2 3">
    <name type="scientific">Eumeta variegata</name>
    <name type="common">Bagworm moth</name>
    <name type="synonym">Eumeta japonica</name>
    <dbReference type="NCBI Taxonomy" id="151549"/>
    <lineage>
        <taxon>Eukaryota</taxon>
        <taxon>Metazoa</taxon>
        <taxon>Ecdysozoa</taxon>
        <taxon>Arthropoda</taxon>
        <taxon>Hexapoda</taxon>
        <taxon>Insecta</taxon>
        <taxon>Pterygota</taxon>
        <taxon>Neoptera</taxon>
        <taxon>Endopterygota</taxon>
        <taxon>Lepidoptera</taxon>
        <taxon>Glossata</taxon>
        <taxon>Ditrysia</taxon>
        <taxon>Tineoidea</taxon>
        <taxon>Psychidae</taxon>
        <taxon>Oiketicinae</taxon>
        <taxon>Eumeta</taxon>
    </lineage>
</organism>
<dbReference type="SUPFAM" id="SSF56672">
    <property type="entry name" value="DNA/RNA polymerases"/>
    <property type="match status" value="1"/>
</dbReference>
<dbReference type="EMBL" id="BGZK01001673">
    <property type="protein sequence ID" value="GBP84347.1"/>
    <property type="molecule type" value="Genomic_DNA"/>
</dbReference>
<sequence length="893" mass="101049">MANASTLDSLHNNFVSTIDERNELLASNPDAAEPTYDNLLAFEELYCIVRHKYEEILSQKNLQKSKYSHTATRQTQKLPPLELKSFDGEPENWPIFYETFRSIIHENNDLNDGERVQYLVAKLTGKAQTKGNDTISLAPITSDIPATINKENKASIPTPTPISLCTVDPCRALAIADPCLRERAVATSILLGTAQCNALDSLDTVLAGIGDVTSSIEGVTCLTIRSRYDDSVRFTIQPLVVNRITNALPTANIDHTRLDYLNDLPLADFKYYKPANIDLILGSDLFARILRHKTVSRGTTEPVAVETLLEEVPDVSLLTPEENECELIYSSTVKRESSGRYVTVIPFKGDPNTLGDSLQSATRSADIRQMYLQILTNVNHHRWQRLLYRFNTNDSLQLFEMTRVPFGLRSSPYIANRTVRQLIIDERDRYPLAAQSAQNYLYMDDLASSYPSEDEAIEVSNQLIKLFKAGGFELVKFSRFADASEKAYGGVVYIHVYNPEDNKHQTSLLCAKSKVAPLRIVTLARLELCAILILSKLLRTVIDTYSERHKIDNVFAFSDSTVALAWIHSSPSRWQTFVANRVTKIHENILPNNFYHISGKLNPADCLSRGLMPKELLNHTLWFNGPHFAHKPINEWPVMRFNPTSVSEPPEIKHKVLTTTTETPYFTYFTRLRYAFLLGAKSHLDNIYNVLESEQYLDKFSNELRDNRIEWKLNPPSAPHFGGAWESNVRCIKTHLSKVVGNQLLTFEEMTTVLVQIEAILNSRPLSVLSSEPSELLPLTPSHFLTLTPLKTLPARDISDENVNLLQRKHIIDHVIQSFWKRWKVEYLHTLQTRQKWLKTGKPIQKGTVVVLKSDNSAPLDWPLGVIDDVHPGKDGVVRVVDVRTASGFIVDL</sequence>
<reference evidence="2 3" key="1">
    <citation type="journal article" date="2019" name="Commun. Biol.">
        <title>The bagworm genome reveals a unique fibroin gene that provides high tensile strength.</title>
        <authorList>
            <person name="Kono N."/>
            <person name="Nakamura H."/>
            <person name="Ohtoshi R."/>
            <person name="Tomita M."/>
            <person name="Numata K."/>
            <person name="Arakawa K."/>
        </authorList>
    </citation>
    <scope>NUCLEOTIDE SEQUENCE [LARGE SCALE GENOMIC DNA]</scope>
</reference>
<dbReference type="Pfam" id="PF05380">
    <property type="entry name" value="Peptidase_A17"/>
    <property type="match status" value="1"/>
</dbReference>
<gene>
    <name evidence="2" type="ORF">EVAR_63838_1</name>
</gene>
<dbReference type="InterPro" id="IPR036397">
    <property type="entry name" value="RNaseH_sf"/>
</dbReference>
<dbReference type="SUPFAM" id="SSF53098">
    <property type="entry name" value="Ribonuclease H-like"/>
    <property type="match status" value="1"/>
</dbReference>
<dbReference type="InterPro" id="IPR043128">
    <property type="entry name" value="Rev_trsase/Diguanyl_cyclase"/>
</dbReference>
<dbReference type="STRING" id="151549.A0A4C1ZCK1"/>
<comment type="caution">
    <text evidence="2">The sequence shown here is derived from an EMBL/GenBank/DDBJ whole genome shotgun (WGS) entry which is preliminary data.</text>
</comment>
<name>A0A4C1ZCK1_EUMVA</name>
<dbReference type="InterPro" id="IPR005312">
    <property type="entry name" value="DUF1759"/>
</dbReference>
<dbReference type="GO" id="GO:0042575">
    <property type="term" value="C:DNA polymerase complex"/>
    <property type="evidence" value="ECO:0007669"/>
    <property type="project" value="UniProtKB-ARBA"/>
</dbReference>
<dbReference type="PANTHER" id="PTHR47331:SF1">
    <property type="entry name" value="GAG-LIKE PROTEIN"/>
    <property type="match status" value="1"/>
</dbReference>
<dbReference type="PANTHER" id="PTHR47331">
    <property type="entry name" value="PHD-TYPE DOMAIN-CONTAINING PROTEIN"/>
    <property type="match status" value="1"/>
</dbReference>
<evidence type="ECO:0000313" key="2">
    <source>
        <dbReference type="EMBL" id="GBP84347.1"/>
    </source>
</evidence>
<dbReference type="InterPro" id="IPR012337">
    <property type="entry name" value="RNaseH-like_sf"/>
</dbReference>
<dbReference type="InterPro" id="IPR040676">
    <property type="entry name" value="DUF5641"/>
</dbReference>
<dbReference type="AlphaFoldDB" id="A0A4C1ZCK1"/>
<dbReference type="GO" id="GO:0003676">
    <property type="term" value="F:nucleic acid binding"/>
    <property type="evidence" value="ECO:0007669"/>
    <property type="project" value="InterPro"/>
</dbReference>
<proteinExistence type="predicted"/>
<dbReference type="Gene3D" id="3.10.10.10">
    <property type="entry name" value="HIV Type 1 Reverse Transcriptase, subunit A, domain 1"/>
    <property type="match status" value="1"/>
</dbReference>